<feature type="non-terminal residue" evidence="1">
    <location>
        <position position="1"/>
    </location>
</feature>
<organism evidence="1 2">
    <name type="scientific">Pristionchus mayeri</name>
    <dbReference type="NCBI Taxonomy" id="1317129"/>
    <lineage>
        <taxon>Eukaryota</taxon>
        <taxon>Metazoa</taxon>
        <taxon>Ecdysozoa</taxon>
        <taxon>Nematoda</taxon>
        <taxon>Chromadorea</taxon>
        <taxon>Rhabditida</taxon>
        <taxon>Rhabditina</taxon>
        <taxon>Diplogasteromorpha</taxon>
        <taxon>Diplogasteroidea</taxon>
        <taxon>Neodiplogasteridae</taxon>
        <taxon>Pristionchus</taxon>
    </lineage>
</organism>
<evidence type="ECO:0000313" key="2">
    <source>
        <dbReference type="Proteomes" id="UP001328107"/>
    </source>
</evidence>
<gene>
    <name evidence="1" type="ORF">PMAYCL1PPCAC_27527</name>
</gene>
<dbReference type="AlphaFoldDB" id="A0AAN5D776"/>
<comment type="caution">
    <text evidence="1">The sequence shown here is derived from an EMBL/GenBank/DDBJ whole genome shotgun (WGS) entry which is preliminary data.</text>
</comment>
<reference evidence="2" key="1">
    <citation type="submission" date="2022-10" db="EMBL/GenBank/DDBJ databases">
        <title>Genome assembly of Pristionchus species.</title>
        <authorList>
            <person name="Yoshida K."/>
            <person name="Sommer R.J."/>
        </authorList>
    </citation>
    <scope>NUCLEOTIDE SEQUENCE [LARGE SCALE GENOMIC DNA]</scope>
    <source>
        <strain evidence="2">RS5460</strain>
    </source>
</reference>
<dbReference type="EMBL" id="BTRK01000006">
    <property type="protein sequence ID" value="GMR57332.1"/>
    <property type="molecule type" value="Genomic_DNA"/>
</dbReference>
<proteinExistence type="predicted"/>
<keyword evidence="2" id="KW-1185">Reference proteome</keyword>
<name>A0AAN5D776_9BILA</name>
<feature type="non-terminal residue" evidence="1">
    <location>
        <position position="97"/>
    </location>
</feature>
<evidence type="ECO:0000313" key="1">
    <source>
        <dbReference type="EMBL" id="GMR57332.1"/>
    </source>
</evidence>
<protein>
    <submittedName>
        <fullName evidence="1">Uncharacterized protein</fullName>
    </submittedName>
</protein>
<sequence length="97" mass="11373">YILQCSTSESRFTVEDPREERSRIISYNGSLFFQAGINRNIYFKNDENSPIFIATLKNLSILNFSDVDKSVYEHEEHLIIFSNLNLKDIIQSLFLTF</sequence>
<accession>A0AAN5D776</accession>
<dbReference type="Proteomes" id="UP001328107">
    <property type="component" value="Unassembled WGS sequence"/>
</dbReference>